<dbReference type="InterPro" id="IPR029068">
    <property type="entry name" value="Glyas_Bleomycin-R_OHBP_Dase"/>
</dbReference>
<dbReference type="Proteomes" id="UP000189310">
    <property type="component" value="Unassembled WGS sequence"/>
</dbReference>
<name>A0ABX3ISB0_9PSED</name>
<reference evidence="3 4" key="1">
    <citation type="submission" date="2017-01" db="EMBL/GenBank/DDBJ databases">
        <title>Pseudomonas psychrotolerans genome sequencing and assembly.</title>
        <authorList>
            <person name="Vyas B."/>
            <person name="Mayilraj S."/>
        </authorList>
    </citation>
    <scope>NUCLEOTIDE SEQUENCE [LARGE SCALE GENOMIC DNA]</scope>
    <source>
        <strain evidence="3 4">SDS18</strain>
    </source>
</reference>
<evidence type="ECO:0000313" key="4">
    <source>
        <dbReference type="Proteomes" id="UP000189310"/>
    </source>
</evidence>
<feature type="domain" description="VOC" evidence="2">
    <location>
        <begin position="1"/>
        <end position="138"/>
    </location>
</feature>
<accession>A0ABX3ISB0</accession>
<dbReference type="InterPro" id="IPR037523">
    <property type="entry name" value="VOC_core"/>
</dbReference>
<dbReference type="PROSITE" id="PS51819">
    <property type="entry name" value="VOC"/>
    <property type="match status" value="1"/>
</dbReference>
<dbReference type="SUPFAM" id="SSF54593">
    <property type="entry name" value="Glyoxalase/Bleomycin resistance protein/Dihydroxybiphenyl dioxygenase"/>
    <property type="match status" value="1"/>
</dbReference>
<organism evidence="3 4">
    <name type="scientific">Pseudomonas oryzihabitans</name>
    <dbReference type="NCBI Taxonomy" id="47885"/>
    <lineage>
        <taxon>Bacteria</taxon>
        <taxon>Pseudomonadati</taxon>
        <taxon>Pseudomonadota</taxon>
        <taxon>Gammaproteobacteria</taxon>
        <taxon>Pseudomonadales</taxon>
        <taxon>Pseudomonadaceae</taxon>
        <taxon>Pseudomonas</taxon>
    </lineage>
</organism>
<gene>
    <name evidence="3" type="ORF">BVL52_19525</name>
</gene>
<dbReference type="InterPro" id="IPR051785">
    <property type="entry name" value="MMCE/EMCE_epimerase"/>
</dbReference>
<evidence type="ECO:0000313" key="3">
    <source>
        <dbReference type="EMBL" id="ONN70754.1"/>
    </source>
</evidence>
<dbReference type="InterPro" id="IPR004360">
    <property type="entry name" value="Glyas_Fos-R_dOase_dom"/>
</dbReference>
<protein>
    <submittedName>
        <fullName evidence="3">Glyoxalase</fullName>
    </submittedName>
</protein>
<evidence type="ECO:0000256" key="1">
    <source>
        <dbReference type="ARBA" id="ARBA00022723"/>
    </source>
</evidence>
<dbReference type="PANTHER" id="PTHR43048">
    <property type="entry name" value="METHYLMALONYL-COA EPIMERASE"/>
    <property type="match status" value="1"/>
</dbReference>
<dbReference type="Pfam" id="PF00903">
    <property type="entry name" value="Glyoxalase"/>
    <property type="match status" value="1"/>
</dbReference>
<keyword evidence="1" id="KW-0479">Metal-binding</keyword>
<dbReference type="PANTHER" id="PTHR43048:SF3">
    <property type="entry name" value="METHYLMALONYL-COA EPIMERASE, MITOCHONDRIAL"/>
    <property type="match status" value="1"/>
</dbReference>
<sequence length="140" mass="14644">MGFSVSSLEDAIKFWTEAMGFEVLRKGEMGGDFLREVTGVADPRCRMAIVVSPSGFPIELLEYSTASTLGKTPDSAGAIGAAHIAVSVENIDVAVAKIKSHGWETKGSSQAISNGPRAGTVVAYISGPDGITIKLMQPTK</sequence>
<keyword evidence="4" id="KW-1185">Reference proteome</keyword>
<comment type="caution">
    <text evidence="3">The sequence shown here is derived from an EMBL/GenBank/DDBJ whole genome shotgun (WGS) entry which is preliminary data.</text>
</comment>
<dbReference type="EMBL" id="MTLN01000008">
    <property type="protein sequence ID" value="ONN70754.1"/>
    <property type="molecule type" value="Genomic_DNA"/>
</dbReference>
<proteinExistence type="predicted"/>
<evidence type="ECO:0000259" key="2">
    <source>
        <dbReference type="PROSITE" id="PS51819"/>
    </source>
</evidence>
<dbReference type="Gene3D" id="3.10.180.10">
    <property type="entry name" value="2,3-Dihydroxybiphenyl 1,2-Dioxygenase, domain 1"/>
    <property type="match status" value="1"/>
</dbReference>